<gene>
    <name evidence="2" type="primary">Dere\GG22914</name>
    <name evidence="2" type="ORF">Dere_GG22914</name>
</gene>
<keyword evidence="3" id="KW-1185">Reference proteome</keyword>
<evidence type="ECO:0000256" key="1">
    <source>
        <dbReference type="SAM" id="MobiDB-lite"/>
    </source>
</evidence>
<dbReference type="AlphaFoldDB" id="B3NZ52"/>
<dbReference type="HOGENOM" id="CLU_2294508_0_0_1"/>
<reference evidence="2 3" key="2">
    <citation type="journal article" date="2008" name="Bioinformatics">
        <title>Assembly reconciliation.</title>
        <authorList>
            <person name="Zimin A.V."/>
            <person name="Smith D.R."/>
            <person name="Sutton G."/>
            <person name="Yorke J.A."/>
        </authorList>
    </citation>
    <scope>NUCLEOTIDE SEQUENCE [LARGE SCALE GENOMIC DNA]</scope>
    <source>
        <strain evidence="2 3">TSC#14021-0224.01</strain>
    </source>
</reference>
<dbReference type="Proteomes" id="UP000008711">
    <property type="component" value="Unassembled WGS sequence"/>
</dbReference>
<organism evidence="2 3">
    <name type="scientific">Drosophila erecta</name>
    <name type="common">Fruit fly</name>
    <dbReference type="NCBI Taxonomy" id="7220"/>
    <lineage>
        <taxon>Eukaryota</taxon>
        <taxon>Metazoa</taxon>
        <taxon>Ecdysozoa</taxon>
        <taxon>Arthropoda</taxon>
        <taxon>Hexapoda</taxon>
        <taxon>Insecta</taxon>
        <taxon>Pterygota</taxon>
        <taxon>Neoptera</taxon>
        <taxon>Endopterygota</taxon>
        <taxon>Diptera</taxon>
        <taxon>Brachycera</taxon>
        <taxon>Muscomorpha</taxon>
        <taxon>Ephydroidea</taxon>
        <taxon>Drosophilidae</taxon>
        <taxon>Drosophila</taxon>
        <taxon>Sophophora</taxon>
    </lineage>
</organism>
<accession>B3NZ52</accession>
<feature type="region of interest" description="Disordered" evidence="1">
    <location>
        <begin position="1"/>
        <end position="32"/>
    </location>
</feature>
<evidence type="ECO:0000313" key="3">
    <source>
        <dbReference type="Proteomes" id="UP000008711"/>
    </source>
</evidence>
<protein>
    <submittedName>
        <fullName evidence="2">GG22914</fullName>
    </submittedName>
</protein>
<dbReference type="EMBL" id="CH954181">
    <property type="protein sequence ID" value="EDV48594.1"/>
    <property type="molecule type" value="Genomic_DNA"/>
</dbReference>
<proteinExistence type="predicted"/>
<sequence>MPDTLAMGTSSSWRPLAPGPESRVRGPRFSAPNPQTFNRLRLDLSINTYVKVKSTGAVKWKSAVKNRRMGMGVGMGMGMEWPWSWARQVVELEVVTADEQH</sequence>
<name>B3NZ52_DROER</name>
<reference evidence="2 3" key="1">
    <citation type="journal article" date="2007" name="Nature">
        <title>Evolution of genes and genomes on the Drosophila phylogeny.</title>
        <authorList>
            <consortium name="Drosophila 12 Genomes Consortium"/>
            <person name="Clark A.G."/>
            <person name="Eisen M.B."/>
            <person name="Smith D.R."/>
            <person name="Bergman C.M."/>
            <person name="Oliver B."/>
            <person name="Markow T.A."/>
            <person name="Kaufman T.C."/>
            <person name="Kellis M."/>
            <person name="Gelbart W."/>
            <person name="Iyer V.N."/>
            <person name="Pollard D.A."/>
            <person name="Sackton T.B."/>
            <person name="Larracuente A.M."/>
            <person name="Singh N.D."/>
            <person name="Abad J.P."/>
            <person name="Abt D.N."/>
            <person name="Adryan B."/>
            <person name="Aguade M."/>
            <person name="Akashi H."/>
            <person name="Anderson W.W."/>
            <person name="Aquadro C.F."/>
            <person name="Ardell D.H."/>
            <person name="Arguello R."/>
            <person name="Artieri C.G."/>
            <person name="Barbash D.A."/>
            <person name="Barker D."/>
            <person name="Barsanti P."/>
            <person name="Batterham P."/>
            <person name="Batzoglou S."/>
            <person name="Begun D."/>
            <person name="Bhutkar A."/>
            <person name="Blanco E."/>
            <person name="Bosak S.A."/>
            <person name="Bradley R.K."/>
            <person name="Brand A.D."/>
            <person name="Brent M.R."/>
            <person name="Brooks A.N."/>
            <person name="Brown R.H."/>
            <person name="Butlin R.K."/>
            <person name="Caggese C."/>
            <person name="Calvi B.R."/>
            <person name="Bernardo de Carvalho A."/>
            <person name="Caspi A."/>
            <person name="Castrezana S."/>
            <person name="Celniker S.E."/>
            <person name="Chang J.L."/>
            <person name="Chapple C."/>
            <person name="Chatterji S."/>
            <person name="Chinwalla A."/>
            <person name="Civetta A."/>
            <person name="Clifton S.W."/>
            <person name="Comeron J.M."/>
            <person name="Costello J.C."/>
            <person name="Coyne J.A."/>
            <person name="Daub J."/>
            <person name="David R.G."/>
            <person name="Delcher A.L."/>
            <person name="Delehaunty K."/>
            <person name="Do C.B."/>
            <person name="Ebling H."/>
            <person name="Edwards K."/>
            <person name="Eickbush T."/>
            <person name="Evans J.D."/>
            <person name="Filipski A."/>
            <person name="Findeiss S."/>
            <person name="Freyhult E."/>
            <person name="Fulton L."/>
            <person name="Fulton R."/>
            <person name="Garcia A.C."/>
            <person name="Gardiner A."/>
            <person name="Garfield D.A."/>
            <person name="Garvin B.E."/>
            <person name="Gibson G."/>
            <person name="Gilbert D."/>
            <person name="Gnerre S."/>
            <person name="Godfrey J."/>
            <person name="Good R."/>
            <person name="Gotea V."/>
            <person name="Gravely B."/>
            <person name="Greenberg A.J."/>
            <person name="Griffiths-Jones S."/>
            <person name="Gross S."/>
            <person name="Guigo R."/>
            <person name="Gustafson E.A."/>
            <person name="Haerty W."/>
            <person name="Hahn M.W."/>
            <person name="Halligan D.L."/>
            <person name="Halpern A.L."/>
            <person name="Halter G.M."/>
            <person name="Han M.V."/>
            <person name="Heger A."/>
            <person name="Hillier L."/>
            <person name="Hinrichs A.S."/>
            <person name="Holmes I."/>
            <person name="Hoskins R.A."/>
            <person name="Hubisz M.J."/>
            <person name="Hultmark D."/>
            <person name="Huntley M.A."/>
            <person name="Jaffe D.B."/>
            <person name="Jagadeeshan S."/>
            <person name="Jeck W.R."/>
            <person name="Johnson J."/>
            <person name="Jones C.D."/>
            <person name="Jordan W.C."/>
            <person name="Karpen G.H."/>
            <person name="Kataoka E."/>
            <person name="Keightley P.D."/>
            <person name="Kheradpour P."/>
            <person name="Kirkness E.F."/>
            <person name="Koerich L.B."/>
            <person name="Kristiansen K."/>
            <person name="Kudrna D."/>
            <person name="Kulathinal R.J."/>
            <person name="Kumar S."/>
            <person name="Kwok R."/>
            <person name="Lander E."/>
            <person name="Langley C.H."/>
            <person name="Lapoint R."/>
            <person name="Lazzaro B.P."/>
            <person name="Lee S.J."/>
            <person name="Levesque L."/>
            <person name="Li R."/>
            <person name="Lin C.F."/>
            <person name="Lin M.F."/>
            <person name="Lindblad-Toh K."/>
            <person name="Llopart A."/>
            <person name="Long M."/>
            <person name="Low L."/>
            <person name="Lozovsky E."/>
            <person name="Lu J."/>
            <person name="Luo M."/>
            <person name="Machado C.A."/>
            <person name="Makalowski W."/>
            <person name="Marzo M."/>
            <person name="Matsuda M."/>
            <person name="Matzkin L."/>
            <person name="McAllister B."/>
            <person name="McBride C.S."/>
            <person name="McKernan B."/>
            <person name="McKernan K."/>
            <person name="Mendez-Lago M."/>
            <person name="Minx P."/>
            <person name="Mollenhauer M.U."/>
            <person name="Montooth K."/>
            <person name="Mount S.M."/>
            <person name="Mu X."/>
            <person name="Myers E."/>
            <person name="Negre B."/>
            <person name="Newfeld S."/>
            <person name="Nielsen R."/>
            <person name="Noor M.A."/>
            <person name="O'Grady P."/>
            <person name="Pachter L."/>
            <person name="Papaceit M."/>
            <person name="Parisi M.J."/>
            <person name="Parisi M."/>
            <person name="Parts L."/>
            <person name="Pedersen J.S."/>
            <person name="Pesole G."/>
            <person name="Phillippy A.M."/>
            <person name="Ponting C.P."/>
            <person name="Pop M."/>
            <person name="Porcelli D."/>
            <person name="Powell J.R."/>
            <person name="Prohaska S."/>
            <person name="Pruitt K."/>
            <person name="Puig M."/>
            <person name="Quesneville H."/>
            <person name="Ram K.R."/>
            <person name="Rand D."/>
            <person name="Rasmussen M.D."/>
            <person name="Reed L.K."/>
            <person name="Reenan R."/>
            <person name="Reily A."/>
            <person name="Remington K.A."/>
            <person name="Rieger T.T."/>
            <person name="Ritchie M.G."/>
            <person name="Robin C."/>
            <person name="Rogers Y.H."/>
            <person name="Rohde C."/>
            <person name="Rozas J."/>
            <person name="Rubenfield M.J."/>
            <person name="Ruiz A."/>
            <person name="Russo S."/>
            <person name="Salzberg S.L."/>
            <person name="Sanchez-Gracia A."/>
            <person name="Saranga D.J."/>
            <person name="Sato H."/>
            <person name="Schaeffer S.W."/>
            <person name="Schatz M.C."/>
            <person name="Schlenke T."/>
            <person name="Schwartz R."/>
            <person name="Segarra C."/>
            <person name="Singh R.S."/>
            <person name="Sirot L."/>
            <person name="Sirota M."/>
            <person name="Sisneros N.B."/>
            <person name="Smith C.D."/>
            <person name="Smith T.F."/>
            <person name="Spieth J."/>
            <person name="Stage D.E."/>
            <person name="Stark A."/>
            <person name="Stephan W."/>
            <person name="Strausberg R.L."/>
            <person name="Strempel S."/>
            <person name="Sturgill D."/>
            <person name="Sutton G."/>
            <person name="Sutton G.G."/>
            <person name="Tao W."/>
            <person name="Teichmann S."/>
            <person name="Tobari Y.N."/>
            <person name="Tomimura Y."/>
            <person name="Tsolas J.M."/>
            <person name="Valente V.L."/>
            <person name="Venter E."/>
            <person name="Venter J.C."/>
            <person name="Vicario S."/>
            <person name="Vieira F.G."/>
            <person name="Vilella A.J."/>
            <person name="Villasante A."/>
            <person name="Walenz B."/>
            <person name="Wang J."/>
            <person name="Wasserman M."/>
            <person name="Watts T."/>
            <person name="Wilson D."/>
            <person name="Wilson R.K."/>
            <person name="Wing R.A."/>
            <person name="Wolfner M.F."/>
            <person name="Wong A."/>
            <person name="Wong G.K."/>
            <person name="Wu C.I."/>
            <person name="Wu G."/>
            <person name="Yamamoto D."/>
            <person name="Yang H.P."/>
            <person name="Yang S.P."/>
            <person name="Yorke J.A."/>
            <person name="Yoshida K."/>
            <person name="Zdobnov E."/>
            <person name="Zhang P."/>
            <person name="Zhang Y."/>
            <person name="Zimin A.V."/>
            <person name="Baldwin J."/>
            <person name="Abdouelleil A."/>
            <person name="Abdulkadir J."/>
            <person name="Abebe A."/>
            <person name="Abera B."/>
            <person name="Abreu J."/>
            <person name="Acer S.C."/>
            <person name="Aftuck L."/>
            <person name="Alexander A."/>
            <person name="An P."/>
            <person name="Anderson E."/>
            <person name="Anderson S."/>
            <person name="Arachi H."/>
            <person name="Azer M."/>
            <person name="Bachantsang P."/>
            <person name="Barry A."/>
            <person name="Bayul T."/>
            <person name="Berlin A."/>
            <person name="Bessette D."/>
            <person name="Bloom T."/>
            <person name="Blye J."/>
            <person name="Boguslavskiy L."/>
            <person name="Bonnet C."/>
            <person name="Boukhgalter B."/>
            <person name="Bourzgui I."/>
            <person name="Brown A."/>
            <person name="Cahill P."/>
            <person name="Channer S."/>
            <person name="Cheshatsang Y."/>
            <person name="Chuda L."/>
            <person name="Citroen M."/>
            <person name="Collymore A."/>
            <person name="Cooke P."/>
            <person name="Costello M."/>
            <person name="D'Aco K."/>
            <person name="Daza R."/>
            <person name="De Haan G."/>
            <person name="DeGray S."/>
            <person name="DeMaso C."/>
            <person name="Dhargay N."/>
            <person name="Dooley K."/>
            <person name="Dooley E."/>
            <person name="Doricent M."/>
            <person name="Dorje P."/>
            <person name="Dorjee K."/>
            <person name="Dupes A."/>
            <person name="Elong R."/>
            <person name="Falk J."/>
            <person name="Farina A."/>
            <person name="Faro S."/>
            <person name="Ferguson D."/>
            <person name="Fisher S."/>
            <person name="Foley C.D."/>
            <person name="Franke A."/>
            <person name="Friedrich D."/>
            <person name="Gadbois L."/>
            <person name="Gearin G."/>
            <person name="Gearin C.R."/>
            <person name="Giannoukos G."/>
            <person name="Goode T."/>
            <person name="Graham J."/>
            <person name="Grandbois E."/>
            <person name="Grewal S."/>
            <person name="Gyaltsen K."/>
            <person name="Hafez N."/>
            <person name="Hagos B."/>
            <person name="Hall J."/>
            <person name="Henson C."/>
            <person name="Hollinger A."/>
            <person name="Honan T."/>
            <person name="Huard M.D."/>
            <person name="Hughes L."/>
            <person name="Hurhula B."/>
            <person name="Husby M.E."/>
            <person name="Kamat A."/>
            <person name="Kanga B."/>
            <person name="Kashin S."/>
            <person name="Khazanovich D."/>
            <person name="Kisner P."/>
            <person name="Lance K."/>
            <person name="Lara M."/>
            <person name="Lee W."/>
            <person name="Lennon N."/>
            <person name="Letendre F."/>
            <person name="LeVine R."/>
            <person name="Lipovsky A."/>
            <person name="Liu X."/>
            <person name="Liu J."/>
            <person name="Liu S."/>
            <person name="Lokyitsang T."/>
            <person name="Lokyitsang Y."/>
            <person name="Lubonja R."/>
            <person name="Lui A."/>
            <person name="MacDonald P."/>
            <person name="Magnisalis V."/>
            <person name="Maru K."/>
            <person name="Matthews C."/>
            <person name="McCusker W."/>
            <person name="McDonough S."/>
            <person name="Mehta T."/>
            <person name="Meldrim J."/>
            <person name="Meneus L."/>
            <person name="Mihai O."/>
            <person name="Mihalev A."/>
            <person name="Mihova T."/>
            <person name="Mittelman R."/>
            <person name="Mlenga V."/>
            <person name="Montmayeur A."/>
            <person name="Mulrain L."/>
            <person name="Navidi A."/>
            <person name="Naylor J."/>
            <person name="Negash T."/>
            <person name="Nguyen T."/>
            <person name="Nguyen N."/>
            <person name="Nicol R."/>
            <person name="Norbu C."/>
            <person name="Norbu N."/>
            <person name="Novod N."/>
            <person name="O'Neill B."/>
            <person name="Osman S."/>
            <person name="Markiewicz E."/>
            <person name="Oyono O.L."/>
            <person name="Patti C."/>
            <person name="Phunkhang P."/>
            <person name="Pierre F."/>
            <person name="Priest M."/>
            <person name="Raghuraman S."/>
            <person name="Rege F."/>
            <person name="Reyes R."/>
            <person name="Rise C."/>
            <person name="Rogov P."/>
            <person name="Ross K."/>
            <person name="Ryan E."/>
            <person name="Settipalli S."/>
            <person name="Shea T."/>
            <person name="Sherpa N."/>
            <person name="Shi L."/>
            <person name="Shih D."/>
            <person name="Sparrow T."/>
            <person name="Spaulding J."/>
            <person name="Stalker J."/>
            <person name="Stange-Thomann N."/>
            <person name="Stavropoulos S."/>
            <person name="Stone C."/>
            <person name="Strader C."/>
            <person name="Tesfaye S."/>
            <person name="Thomson T."/>
            <person name="Thoulutsang Y."/>
            <person name="Thoulutsang D."/>
            <person name="Topham K."/>
            <person name="Topping I."/>
            <person name="Tsamla T."/>
            <person name="Vassiliev H."/>
            <person name="Vo A."/>
            <person name="Wangchuk T."/>
            <person name="Wangdi T."/>
            <person name="Weiand M."/>
            <person name="Wilkinson J."/>
            <person name="Wilson A."/>
            <person name="Yadav S."/>
            <person name="Young G."/>
            <person name="Yu Q."/>
            <person name="Zembek L."/>
            <person name="Zhong D."/>
            <person name="Zimmer A."/>
            <person name="Zwirko Z."/>
            <person name="Jaffe D.B."/>
            <person name="Alvarez P."/>
            <person name="Brockman W."/>
            <person name="Butler J."/>
            <person name="Chin C."/>
            <person name="Gnerre S."/>
            <person name="Grabherr M."/>
            <person name="Kleber M."/>
            <person name="Mauceli E."/>
            <person name="MacCallum I."/>
        </authorList>
    </citation>
    <scope>NUCLEOTIDE SEQUENCE [LARGE SCALE GENOMIC DNA]</scope>
    <source>
        <strain evidence="2 3">TSC#14021-0224.01</strain>
    </source>
</reference>
<evidence type="ECO:0000313" key="2">
    <source>
        <dbReference type="EMBL" id="EDV48594.1"/>
    </source>
</evidence>